<dbReference type="OrthoDB" id="619632at2759"/>
<evidence type="ECO:0000256" key="3">
    <source>
        <dbReference type="ARBA" id="ARBA00022536"/>
    </source>
</evidence>
<keyword evidence="12 23" id="KW-1133">Transmembrane helix</keyword>
<dbReference type="EMBL" id="LR746271">
    <property type="protein sequence ID" value="CAA7401048.1"/>
    <property type="molecule type" value="Genomic_DNA"/>
</dbReference>
<dbReference type="InterPro" id="IPR000858">
    <property type="entry name" value="S_locus_glycoprot_dom"/>
</dbReference>
<dbReference type="PROSITE" id="PS50011">
    <property type="entry name" value="PROTEIN_KINASE_DOM"/>
    <property type="match status" value="1"/>
</dbReference>
<dbReference type="InterPro" id="IPR036426">
    <property type="entry name" value="Bulb-type_lectin_dom_sf"/>
</dbReference>
<evidence type="ECO:0000256" key="12">
    <source>
        <dbReference type="ARBA" id="ARBA00022989"/>
    </source>
</evidence>
<keyword evidence="8" id="KW-0677">Repeat</keyword>
<dbReference type="PIRSF" id="PIRSF000641">
    <property type="entry name" value="SRK"/>
    <property type="match status" value="1"/>
</dbReference>
<keyword evidence="11 20" id="KW-0067">ATP-binding</keyword>
<dbReference type="Gene3D" id="3.50.4.10">
    <property type="entry name" value="Hepatocyte Growth Factor"/>
    <property type="match status" value="1"/>
</dbReference>
<accession>A0A7I8KVB9</accession>
<dbReference type="GO" id="GO:0016020">
    <property type="term" value="C:membrane"/>
    <property type="evidence" value="ECO:0007669"/>
    <property type="project" value="UniProtKB-SubCell"/>
</dbReference>
<keyword evidence="13" id="KW-0430">Lectin</keyword>
<keyword evidence="5 20" id="KW-0808">Transferase</keyword>
<dbReference type="InterPro" id="IPR024171">
    <property type="entry name" value="SRK-like_kinase"/>
</dbReference>
<dbReference type="Proteomes" id="UP000663760">
    <property type="component" value="Chromosome 8"/>
</dbReference>
<keyword evidence="15" id="KW-1015">Disulfide bond</keyword>
<evidence type="ECO:0000313" key="28">
    <source>
        <dbReference type="Proteomes" id="UP000663760"/>
    </source>
</evidence>
<dbReference type="InterPro" id="IPR000719">
    <property type="entry name" value="Prot_kinase_dom"/>
</dbReference>
<evidence type="ECO:0000256" key="2">
    <source>
        <dbReference type="ARBA" id="ARBA00022527"/>
    </source>
</evidence>
<dbReference type="InterPro" id="IPR000742">
    <property type="entry name" value="EGF"/>
</dbReference>
<dbReference type="CDD" id="cd00053">
    <property type="entry name" value="EGF"/>
    <property type="match status" value="1"/>
</dbReference>
<evidence type="ECO:0000256" key="1">
    <source>
        <dbReference type="ARBA" id="ARBA00004479"/>
    </source>
</evidence>
<dbReference type="InterPro" id="IPR017441">
    <property type="entry name" value="Protein_kinase_ATP_BS"/>
</dbReference>
<evidence type="ECO:0000256" key="21">
    <source>
        <dbReference type="PROSITE-ProRule" id="PRU00076"/>
    </source>
</evidence>
<dbReference type="SMART" id="SM00108">
    <property type="entry name" value="B_lectin"/>
    <property type="match status" value="1"/>
</dbReference>
<dbReference type="EC" id="2.7.11.1" evidence="20"/>
<dbReference type="Gene3D" id="1.10.510.10">
    <property type="entry name" value="Transferase(Phosphotransferase) domain 1"/>
    <property type="match status" value="1"/>
</dbReference>
<dbReference type="InterPro" id="IPR011009">
    <property type="entry name" value="Kinase-like_dom_sf"/>
</dbReference>
<keyword evidence="13" id="KW-0465">Mannose-binding</keyword>
<evidence type="ECO:0000256" key="7">
    <source>
        <dbReference type="ARBA" id="ARBA00022729"/>
    </source>
</evidence>
<keyword evidence="3 21" id="KW-0245">EGF-like domain</keyword>
<dbReference type="PROSITE" id="PS00108">
    <property type="entry name" value="PROTEIN_KINASE_ST"/>
    <property type="match status" value="1"/>
</dbReference>
<dbReference type="SUPFAM" id="SSF51110">
    <property type="entry name" value="alpha-D-mannose-specific plant lectins"/>
    <property type="match status" value="1"/>
</dbReference>
<dbReference type="Pfam" id="PF00069">
    <property type="entry name" value="Pkinase"/>
    <property type="match status" value="1"/>
</dbReference>
<evidence type="ECO:0000256" key="20">
    <source>
        <dbReference type="PIRNR" id="PIRNR000641"/>
    </source>
</evidence>
<keyword evidence="14 23" id="KW-0472">Membrane</keyword>
<evidence type="ECO:0000256" key="19">
    <source>
        <dbReference type="ARBA" id="ARBA00048679"/>
    </source>
</evidence>
<dbReference type="SUPFAM" id="SSF56112">
    <property type="entry name" value="Protein kinase-like (PK-like)"/>
    <property type="match status" value="1"/>
</dbReference>
<name>A0A7I8KVB9_SPIIN</name>
<keyword evidence="17" id="KW-0325">Glycoprotein</keyword>
<dbReference type="GO" id="GO:0004674">
    <property type="term" value="F:protein serine/threonine kinase activity"/>
    <property type="evidence" value="ECO:0007669"/>
    <property type="project" value="UniProtKB-KW"/>
</dbReference>
<comment type="similarity">
    <text evidence="20">Belongs to the protein kinase superfamily. Ser/Thr protein kinase family.</text>
</comment>
<dbReference type="Gene3D" id="3.30.200.20">
    <property type="entry name" value="Phosphorylase Kinase, domain 1"/>
    <property type="match status" value="1"/>
</dbReference>
<feature type="transmembrane region" description="Helical" evidence="23">
    <location>
        <begin position="449"/>
        <end position="475"/>
    </location>
</feature>
<feature type="domain" description="Bulb-type lectin" evidence="26">
    <location>
        <begin position="28"/>
        <end position="149"/>
    </location>
</feature>
<evidence type="ECO:0000259" key="24">
    <source>
        <dbReference type="PROSITE" id="PS50011"/>
    </source>
</evidence>
<reference evidence="27" key="1">
    <citation type="submission" date="2020-02" db="EMBL/GenBank/DDBJ databases">
        <authorList>
            <person name="Scholz U."/>
            <person name="Mascher M."/>
            <person name="Fiebig A."/>
        </authorList>
    </citation>
    <scope>NUCLEOTIDE SEQUENCE</scope>
</reference>
<dbReference type="PROSITE" id="PS50927">
    <property type="entry name" value="BULB_LECTIN"/>
    <property type="match status" value="1"/>
</dbReference>
<keyword evidence="28" id="KW-1185">Reference proteome</keyword>
<keyword evidence="6 23" id="KW-0812">Transmembrane</keyword>
<dbReference type="PANTHER" id="PTHR47974">
    <property type="entry name" value="OS07G0415500 PROTEIN"/>
    <property type="match status" value="1"/>
</dbReference>
<evidence type="ECO:0000256" key="10">
    <source>
        <dbReference type="ARBA" id="ARBA00022777"/>
    </source>
</evidence>
<keyword evidence="9 20" id="KW-0547">Nucleotide-binding</keyword>
<feature type="binding site" evidence="22">
    <location>
        <position position="539"/>
    </location>
    <ligand>
        <name>ATP</name>
        <dbReference type="ChEBI" id="CHEBI:30616"/>
    </ligand>
</feature>
<comment type="caution">
    <text evidence="21">Lacks conserved residue(s) required for the propagation of feature annotation.</text>
</comment>
<dbReference type="Pfam" id="PF00954">
    <property type="entry name" value="S_locus_glycop"/>
    <property type="match status" value="1"/>
</dbReference>
<evidence type="ECO:0000256" key="5">
    <source>
        <dbReference type="ARBA" id="ARBA00022679"/>
    </source>
</evidence>
<evidence type="ECO:0000256" key="17">
    <source>
        <dbReference type="ARBA" id="ARBA00023180"/>
    </source>
</evidence>
<evidence type="ECO:0000256" key="13">
    <source>
        <dbReference type="ARBA" id="ARBA00023035"/>
    </source>
</evidence>
<evidence type="ECO:0000256" key="14">
    <source>
        <dbReference type="ARBA" id="ARBA00023136"/>
    </source>
</evidence>
<protein>
    <recommendedName>
        <fullName evidence="20">Receptor-like serine/threonine-protein kinase</fullName>
        <ecNumber evidence="20">2.7.11.1</ecNumber>
    </recommendedName>
</protein>
<keyword evidence="2 20" id="KW-0723">Serine/threonine-protein kinase</keyword>
<dbReference type="PANTHER" id="PTHR47974:SF4">
    <property type="entry name" value="RECEPTOR-LIKE SERINE_THREONINE-PROTEIN KINASE"/>
    <property type="match status" value="1"/>
</dbReference>
<organism evidence="27 28">
    <name type="scientific">Spirodela intermedia</name>
    <name type="common">Intermediate duckweed</name>
    <dbReference type="NCBI Taxonomy" id="51605"/>
    <lineage>
        <taxon>Eukaryota</taxon>
        <taxon>Viridiplantae</taxon>
        <taxon>Streptophyta</taxon>
        <taxon>Embryophyta</taxon>
        <taxon>Tracheophyta</taxon>
        <taxon>Spermatophyta</taxon>
        <taxon>Magnoliopsida</taxon>
        <taxon>Liliopsida</taxon>
        <taxon>Araceae</taxon>
        <taxon>Lemnoideae</taxon>
        <taxon>Spirodela</taxon>
    </lineage>
</organism>
<comment type="subcellular location">
    <subcellularLocation>
        <location evidence="1">Membrane</location>
        <topology evidence="1">Single-pass type I membrane protein</topology>
    </subcellularLocation>
</comment>
<evidence type="ECO:0000256" key="15">
    <source>
        <dbReference type="ARBA" id="ARBA00023157"/>
    </source>
</evidence>
<dbReference type="GO" id="GO:0048544">
    <property type="term" value="P:recognition of pollen"/>
    <property type="evidence" value="ECO:0007669"/>
    <property type="project" value="InterPro"/>
</dbReference>
<evidence type="ECO:0000313" key="27">
    <source>
        <dbReference type="EMBL" id="CAA7401048.1"/>
    </source>
</evidence>
<evidence type="ECO:0000256" key="22">
    <source>
        <dbReference type="PROSITE-ProRule" id="PRU10141"/>
    </source>
</evidence>
<keyword evidence="10 20" id="KW-0418">Kinase</keyword>
<dbReference type="CDD" id="cd01098">
    <property type="entry name" value="PAN_AP_plant"/>
    <property type="match status" value="1"/>
</dbReference>
<dbReference type="GO" id="GO:0005537">
    <property type="term" value="F:D-mannose binding"/>
    <property type="evidence" value="ECO:0007669"/>
    <property type="project" value="UniProtKB-KW"/>
</dbReference>
<sequence>MEILLLNSLYTLLFRAPPFSSAQGRERLNIGDSLSVEREGDELISPKGTFAAGFIQVGENAYCFSIWYARRPGEKTVVWMANRDKPVPNTNSEIHLNKYGTLLLISGGEGKVWESATAFRRDGKTLELLETGNLVLTNGTGEFVWQSFASPTDTLLPGQQLTRNTVLVSNRDAGNYLPGSYSFKFNDDNVLYLIYSGPEVSSVYFPLQDSAVYAQGRSNFNSTRLAAIDDMGAFSSSDLFHFSSSDYGRGPRRRLTLDHDGLLRVYSMKEPNWAWEVVWFLDMGVCRVHGLCGSYGICIYAPEPTCTCPPGFSRKDPSDWSKGCLLPFNLTFDQANVDFLKFPRTDYYGYDLDTFSQDVSLENCTETCRKDHRCKGFGFKDRTCYPKFVLLNGRRTPNEPNTIYIKVPTAMAGKEGEGLALIQSSINGSGRIINTSSGKPPSDGVRNLYLRYLVGFVGTLGAMEVVLIVLGWYFIRRMNRSTEPVKKGYRLQQAMGFRRFTYTELKKATTNFSEEIGRGGFGQVYRGLLEDGKTAVAVKRLDGVTQGEAEFWAEVAVIGRINHINLVRVLGFCAEGKHRLLVYEYLENRSLDKLLFSSDATKVLDWEKRYSIAVGTAMGLAYLHEECLEWVLHCDVKPQNILLDEHFRPKLADFGMSKLAETGAGGGDACRGKFEVSRARGTRGYMAPEWISNQEVTAKADVYSFGVVLLELVTGRSASGANGGKWNQLVRCVKEKVEERQHEGGAVEELVDKGLQGDYDMAQVELFLRVGLLCVTINKDERPTMSAVVGLLLGDKFSPLANPLVKTPIGRS</sequence>
<dbReference type="GO" id="GO:0051707">
    <property type="term" value="P:response to other organism"/>
    <property type="evidence" value="ECO:0007669"/>
    <property type="project" value="UniProtKB-ARBA"/>
</dbReference>
<gene>
    <name evidence="27" type="ORF">SI8410_08011726</name>
</gene>
<dbReference type="AlphaFoldDB" id="A0A7I8KVB9"/>
<feature type="domain" description="Protein kinase" evidence="24">
    <location>
        <begin position="510"/>
        <end position="805"/>
    </location>
</feature>
<dbReference type="PROSITE" id="PS00107">
    <property type="entry name" value="PROTEIN_KINASE_ATP"/>
    <property type="match status" value="1"/>
</dbReference>
<evidence type="ECO:0000259" key="25">
    <source>
        <dbReference type="PROSITE" id="PS50026"/>
    </source>
</evidence>
<dbReference type="InterPro" id="IPR008271">
    <property type="entry name" value="Ser/Thr_kinase_AS"/>
</dbReference>
<evidence type="ECO:0000256" key="8">
    <source>
        <dbReference type="ARBA" id="ARBA00022737"/>
    </source>
</evidence>
<comment type="catalytic activity">
    <reaction evidence="19 20">
        <text>L-seryl-[protein] + ATP = O-phospho-L-seryl-[protein] + ADP + H(+)</text>
        <dbReference type="Rhea" id="RHEA:17989"/>
        <dbReference type="Rhea" id="RHEA-COMP:9863"/>
        <dbReference type="Rhea" id="RHEA-COMP:11604"/>
        <dbReference type="ChEBI" id="CHEBI:15378"/>
        <dbReference type="ChEBI" id="CHEBI:29999"/>
        <dbReference type="ChEBI" id="CHEBI:30616"/>
        <dbReference type="ChEBI" id="CHEBI:83421"/>
        <dbReference type="ChEBI" id="CHEBI:456216"/>
        <dbReference type="EC" id="2.7.11.1"/>
    </reaction>
</comment>
<dbReference type="GO" id="GO:0005524">
    <property type="term" value="F:ATP binding"/>
    <property type="evidence" value="ECO:0007669"/>
    <property type="project" value="UniProtKB-UniRule"/>
</dbReference>
<dbReference type="PROSITE" id="PS50026">
    <property type="entry name" value="EGF_3"/>
    <property type="match status" value="1"/>
</dbReference>
<dbReference type="Gene3D" id="2.90.10.10">
    <property type="entry name" value="Bulb-type lectin domain"/>
    <property type="match status" value="2"/>
</dbReference>
<comment type="catalytic activity">
    <reaction evidence="18 20">
        <text>L-threonyl-[protein] + ATP = O-phospho-L-threonyl-[protein] + ADP + H(+)</text>
        <dbReference type="Rhea" id="RHEA:46608"/>
        <dbReference type="Rhea" id="RHEA-COMP:11060"/>
        <dbReference type="Rhea" id="RHEA-COMP:11605"/>
        <dbReference type="ChEBI" id="CHEBI:15378"/>
        <dbReference type="ChEBI" id="CHEBI:30013"/>
        <dbReference type="ChEBI" id="CHEBI:30616"/>
        <dbReference type="ChEBI" id="CHEBI:61977"/>
        <dbReference type="ChEBI" id="CHEBI:456216"/>
        <dbReference type="EC" id="2.7.11.1"/>
    </reaction>
</comment>
<dbReference type="Pfam" id="PF01453">
    <property type="entry name" value="B_lectin"/>
    <property type="match status" value="1"/>
</dbReference>
<dbReference type="InterPro" id="IPR001480">
    <property type="entry name" value="Bulb-type_lectin_dom"/>
</dbReference>
<keyword evidence="16" id="KW-0675">Receptor</keyword>
<dbReference type="SMART" id="SM00220">
    <property type="entry name" value="S_TKc"/>
    <property type="match status" value="1"/>
</dbReference>
<dbReference type="CDD" id="cd00028">
    <property type="entry name" value="B_lectin"/>
    <property type="match status" value="1"/>
</dbReference>
<dbReference type="FunFam" id="1.10.510.10:FF:000384">
    <property type="entry name" value="G-type lectin S-receptor-like serine/threonine-protein kinase"/>
    <property type="match status" value="1"/>
</dbReference>
<proteinExistence type="inferred from homology"/>
<feature type="domain" description="EGF-like" evidence="25">
    <location>
        <begin position="282"/>
        <end position="318"/>
    </location>
</feature>
<evidence type="ECO:0000256" key="4">
    <source>
        <dbReference type="ARBA" id="ARBA00022546"/>
    </source>
</evidence>
<evidence type="ECO:0000256" key="23">
    <source>
        <dbReference type="SAM" id="Phobius"/>
    </source>
</evidence>
<dbReference type="CDD" id="cd14066">
    <property type="entry name" value="STKc_IRAK"/>
    <property type="match status" value="1"/>
</dbReference>
<evidence type="ECO:0000256" key="11">
    <source>
        <dbReference type="ARBA" id="ARBA00022840"/>
    </source>
</evidence>
<keyword evidence="7" id="KW-0732">Signal</keyword>
<dbReference type="FunFam" id="3.30.200.20:FF:000059">
    <property type="entry name" value="S-receptor-like serine/threonine-protein kinase"/>
    <property type="match status" value="1"/>
</dbReference>
<evidence type="ECO:0000259" key="26">
    <source>
        <dbReference type="PROSITE" id="PS50927"/>
    </source>
</evidence>
<evidence type="ECO:0000256" key="18">
    <source>
        <dbReference type="ARBA" id="ARBA00047899"/>
    </source>
</evidence>
<evidence type="ECO:0000256" key="6">
    <source>
        <dbReference type="ARBA" id="ARBA00022692"/>
    </source>
</evidence>
<evidence type="ECO:0000256" key="9">
    <source>
        <dbReference type="ARBA" id="ARBA00022741"/>
    </source>
</evidence>
<keyword evidence="4" id="KW-0348">Hemagglutinin</keyword>
<evidence type="ECO:0000256" key="16">
    <source>
        <dbReference type="ARBA" id="ARBA00023170"/>
    </source>
</evidence>